<feature type="compositionally biased region" description="Polar residues" evidence="1">
    <location>
        <begin position="199"/>
        <end position="218"/>
    </location>
</feature>
<protein>
    <submittedName>
        <fullName evidence="2">Uncharacterized protein</fullName>
    </submittedName>
</protein>
<keyword evidence="3" id="KW-1185">Reference proteome</keyword>
<feature type="compositionally biased region" description="Low complexity" evidence="1">
    <location>
        <begin position="244"/>
        <end position="257"/>
    </location>
</feature>
<organism evidence="2 3">
    <name type="scientific">Emericellopsis cladophorae</name>
    <dbReference type="NCBI Taxonomy" id="2686198"/>
    <lineage>
        <taxon>Eukaryota</taxon>
        <taxon>Fungi</taxon>
        <taxon>Dikarya</taxon>
        <taxon>Ascomycota</taxon>
        <taxon>Pezizomycotina</taxon>
        <taxon>Sordariomycetes</taxon>
        <taxon>Hypocreomycetidae</taxon>
        <taxon>Hypocreales</taxon>
        <taxon>Bionectriaceae</taxon>
        <taxon>Emericellopsis</taxon>
    </lineage>
</organism>
<dbReference type="Proteomes" id="UP001055219">
    <property type="component" value="Unassembled WGS sequence"/>
</dbReference>
<feature type="region of interest" description="Disordered" evidence="1">
    <location>
        <begin position="340"/>
        <end position="370"/>
    </location>
</feature>
<reference evidence="2" key="2">
    <citation type="submission" date="2022-07" db="EMBL/GenBank/DDBJ databases">
        <authorList>
            <person name="Goncalves M.F.M."/>
            <person name="Hilario S."/>
            <person name="Van De Peer Y."/>
            <person name="Esteves A.C."/>
            <person name="Alves A."/>
        </authorList>
    </citation>
    <scope>NUCLEOTIDE SEQUENCE</scope>
    <source>
        <strain evidence="2">MUM 19.33</strain>
    </source>
</reference>
<feature type="compositionally biased region" description="Polar residues" evidence="1">
    <location>
        <begin position="152"/>
        <end position="164"/>
    </location>
</feature>
<sequence length="848" mass="91864">MAAGIVPGGQPAQPAQPNPPTQQRHPDGIPDDDEGDSSPNQAEDGVEDQEDALAVLQPAMSATASHMASPHTPATEKAAALEKKGPFGGSLPEDDGEEDDARGDLSPGPPNRHSRASMHLGQVPSRSPPSRAPLPSPWHTSPRSLMVEKPSSRSPGQQHTQPRPSRSVFESAFGPSGTRSRSRSAGQDALRKLQKALPSFSTPSHLRPAFSTSFFSSNHGDKPKSSAGSSPTAGTPRPMRRRTGSSPLTTGSSTLSSFANAPRPGTLRRVTSDESILYHSLSRASSLGDDEQFQDVREMVNMRFKAIRESLPDVPNFRMPSLPRLHTPSFMSMNSLSDGLGGNHTLSETTPVERDSFGPAPAASATPKEGQTELDLVLEELTGDVVVMGGFRGSVLRSAEPPYQQCWAPVKLGFNMRKVNLEVGLRDSDEDCMEETIKPSGMLSHIGPIDISRKLFKKLRHCENAKNGTLRVWDYGYDWRLSPHKLSRRLLDFLETLPSNQPGTPADARGALVIAHSLGGMITRHAVNQRPDLFSGVLYAGVPQRCINILGPLRNGDVILLNEKLLTAQVNFSMRTCFVFLPEDGFCFVDKDTGESYPIDFYDPEQWVKWALSPCVRPALPALPKSPAPGANGTSFSSLLPNSLRTRARAESKPDRWFATNGGATDPATNTMSGHKDRTIAPQLNPGTEPTTTSDESSEPPPAPKLSDPERQRYLQYLGRTLAATRTFRAELAHREEHQSDNAYPPFALMYGKNTPTVYGAQVHGRDGIPRTDAYDDLLFRAGDGVVLAKESMLPEGYACVKGGMVRTERGHITMLGDMQGVGRALGALLRGRKKGIGKGVETLNEVK</sequence>
<dbReference type="Gene3D" id="3.40.50.1820">
    <property type="entry name" value="alpha/beta hydrolase"/>
    <property type="match status" value="1"/>
</dbReference>
<feature type="compositionally biased region" description="Low complexity" evidence="1">
    <location>
        <begin position="1"/>
        <end position="13"/>
    </location>
</feature>
<dbReference type="EMBL" id="JAGIXG020000198">
    <property type="protein sequence ID" value="KAI6777558.1"/>
    <property type="molecule type" value="Genomic_DNA"/>
</dbReference>
<dbReference type="OrthoDB" id="10250441at2759"/>
<dbReference type="SUPFAM" id="SSF53474">
    <property type="entry name" value="alpha/beta-Hydrolases"/>
    <property type="match status" value="1"/>
</dbReference>
<dbReference type="RefSeq" id="XP_051358414.1">
    <property type="nucleotide sequence ID" value="XM_051510713.1"/>
</dbReference>
<dbReference type="AlphaFoldDB" id="A0A9P9XU13"/>
<name>A0A9P9XU13_9HYPO</name>
<dbReference type="PANTHER" id="PTHR11440">
    <property type="entry name" value="LECITHIN-CHOLESTEROL ACYLTRANSFERASE-RELATED"/>
    <property type="match status" value="1"/>
</dbReference>
<gene>
    <name evidence="2" type="ORF">J7T54_004136</name>
</gene>
<feature type="compositionally biased region" description="Pro residues" evidence="1">
    <location>
        <begin position="126"/>
        <end position="136"/>
    </location>
</feature>
<feature type="compositionally biased region" description="Acidic residues" evidence="1">
    <location>
        <begin position="92"/>
        <end position="101"/>
    </location>
</feature>
<reference evidence="2" key="1">
    <citation type="journal article" date="2021" name="J Fungi (Basel)">
        <title>Genomic and Metabolomic Analyses of the Marine Fungus Emericellopsis cladophorae: Insights into Saltwater Adaptability Mechanisms and Its Biosynthetic Potential.</title>
        <authorList>
            <person name="Goncalves M.F.M."/>
            <person name="Hilario S."/>
            <person name="Van de Peer Y."/>
            <person name="Esteves A.C."/>
            <person name="Alves A."/>
        </authorList>
    </citation>
    <scope>NUCLEOTIDE SEQUENCE</scope>
    <source>
        <strain evidence="2">MUM 19.33</strain>
    </source>
</reference>
<dbReference type="InterPro" id="IPR029058">
    <property type="entry name" value="AB_hydrolase_fold"/>
</dbReference>
<evidence type="ECO:0000313" key="3">
    <source>
        <dbReference type="Proteomes" id="UP001055219"/>
    </source>
</evidence>
<proteinExistence type="predicted"/>
<comment type="caution">
    <text evidence="2">The sequence shown here is derived from an EMBL/GenBank/DDBJ whole genome shotgun (WGS) entry which is preliminary data.</text>
</comment>
<dbReference type="GeneID" id="75830625"/>
<accession>A0A9P9XU13</accession>
<feature type="region of interest" description="Disordered" evidence="1">
    <location>
        <begin position="1"/>
        <end position="267"/>
    </location>
</feature>
<evidence type="ECO:0000313" key="2">
    <source>
        <dbReference type="EMBL" id="KAI6777558.1"/>
    </source>
</evidence>
<evidence type="ECO:0000256" key="1">
    <source>
        <dbReference type="SAM" id="MobiDB-lite"/>
    </source>
</evidence>
<feature type="region of interest" description="Disordered" evidence="1">
    <location>
        <begin position="650"/>
        <end position="710"/>
    </location>
</feature>